<dbReference type="AlphaFoldDB" id="D3B4I0"/>
<evidence type="ECO:0008006" key="4">
    <source>
        <dbReference type="Google" id="ProtNLM"/>
    </source>
</evidence>
<gene>
    <name evidence="2" type="ORF">PPL_03305</name>
</gene>
<feature type="transmembrane region" description="Helical" evidence="1">
    <location>
        <begin position="308"/>
        <end position="329"/>
    </location>
</feature>
<feature type="transmembrane region" description="Helical" evidence="1">
    <location>
        <begin position="200"/>
        <end position="229"/>
    </location>
</feature>
<evidence type="ECO:0000313" key="3">
    <source>
        <dbReference type="Proteomes" id="UP000001396"/>
    </source>
</evidence>
<evidence type="ECO:0000313" key="2">
    <source>
        <dbReference type="EMBL" id="EFA84228.1"/>
    </source>
</evidence>
<reference evidence="2 3" key="1">
    <citation type="journal article" date="2011" name="Genome Res.">
        <title>Phylogeny-wide analysis of social amoeba genomes highlights ancient origins for complex intercellular communication.</title>
        <authorList>
            <person name="Heidel A.J."/>
            <person name="Lawal H.M."/>
            <person name="Felder M."/>
            <person name="Schilde C."/>
            <person name="Helps N.R."/>
            <person name="Tunggal B."/>
            <person name="Rivero F."/>
            <person name="John U."/>
            <person name="Schleicher M."/>
            <person name="Eichinger L."/>
            <person name="Platzer M."/>
            <person name="Noegel A.A."/>
            <person name="Schaap P."/>
            <person name="Gloeckner G."/>
        </authorList>
    </citation>
    <scope>NUCLEOTIDE SEQUENCE [LARGE SCALE GENOMIC DNA]</scope>
    <source>
        <strain evidence="3">ATCC 26659 / Pp 5 / PN500</strain>
    </source>
</reference>
<comment type="caution">
    <text evidence="2">The sequence shown here is derived from an EMBL/GenBank/DDBJ whole genome shotgun (WGS) entry which is preliminary data.</text>
</comment>
<dbReference type="RefSeq" id="XP_020436344.1">
    <property type="nucleotide sequence ID" value="XM_020574272.1"/>
</dbReference>
<sequence>MIIFNLIPYLAYLLPFSSIFIVIASLTSPWYELNLNGFIIELKVFNYFFGSQKLSYEGNLDNMFTVISAVLIVSIIANGIASMIKQTREKIGKSLGRLHTIENPLRSIHLGGRGKTSVATTTTSNFYSNNNTETISTTNNIVISNSISTYVVPPNLSVKIDGFYQFQLQEIPINIQIGCAIPTVSYHQYILKPILRKTLLAIRVSVFIQLITQLTMIALVISSFCYPWYSIYDKQYTFYIFKILSYFTFGNLIYNNGEKSYSGMDLQGTFATVFSFYIIGMVCALVASFILVFKLFKNFFRDPMLKVTYIPFVTSVFMTIGFFSFFSIFENLDDDDLTPISKSYLKGFWLAMSALIVCYTSSLFCILQIICYRRQLSIRSYRSEQIGKKQVNQSNFSMDVSQHRIVNTHPMINIQPSTIDPGLVYSIQYELTSANNEDSYFEFKYLLQPAHQCIPIVKFSDRLEEINDNLSEEIQPLLVN</sequence>
<dbReference type="EMBL" id="ADBJ01000010">
    <property type="protein sequence ID" value="EFA84228.1"/>
    <property type="molecule type" value="Genomic_DNA"/>
</dbReference>
<dbReference type="GeneID" id="31358827"/>
<keyword evidence="1" id="KW-1133">Transmembrane helix</keyword>
<feature type="transmembrane region" description="Helical" evidence="1">
    <location>
        <begin position="63"/>
        <end position="84"/>
    </location>
</feature>
<accession>D3B4I0</accession>
<dbReference type="Proteomes" id="UP000001396">
    <property type="component" value="Unassembled WGS sequence"/>
</dbReference>
<feature type="transmembrane region" description="Helical" evidence="1">
    <location>
        <begin position="349"/>
        <end position="372"/>
    </location>
</feature>
<proteinExistence type="predicted"/>
<feature type="transmembrane region" description="Helical" evidence="1">
    <location>
        <begin position="274"/>
        <end position="296"/>
    </location>
</feature>
<organism evidence="2 3">
    <name type="scientific">Heterostelium pallidum (strain ATCC 26659 / Pp 5 / PN500)</name>
    <name type="common">Cellular slime mold</name>
    <name type="synonym">Polysphondylium pallidum</name>
    <dbReference type="NCBI Taxonomy" id="670386"/>
    <lineage>
        <taxon>Eukaryota</taxon>
        <taxon>Amoebozoa</taxon>
        <taxon>Evosea</taxon>
        <taxon>Eumycetozoa</taxon>
        <taxon>Dictyostelia</taxon>
        <taxon>Acytosteliales</taxon>
        <taxon>Acytosteliaceae</taxon>
        <taxon>Heterostelium</taxon>
    </lineage>
</organism>
<protein>
    <recommendedName>
        <fullName evidence="4">Transmembrane protein</fullName>
    </recommendedName>
</protein>
<keyword evidence="3" id="KW-1185">Reference proteome</keyword>
<keyword evidence="1" id="KW-0812">Transmembrane</keyword>
<feature type="transmembrane region" description="Helical" evidence="1">
    <location>
        <begin position="12"/>
        <end position="31"/>
    </location>
</feature>
<keyword evidence="1" id="KW-0472">Membrane</keyword>
<dbReference type="InParanoid" id="D3B4I0"/>
<evidence type="ECO:0000256" key="1">
    <source>
        <dbReference type="SAM" id="Phobius"/>
    </source>
</evidence>
<name>D3B4I0_HETP5</name>